<keyword evidence="6 8" id="KW-0520">NAD</keyword>
<keyword evidence="5 8" id="KW-0560">Oxidoreductase</keyword>
<proteinExistence type="inferred from homology"/>
<evidence type="ECO:0000256" key="9">
    <source>
        <dbReference type="PIRSR" id="PIRSR500134-2"/>
    </source>
</evidence>
<evidence type="ECO:0000256" key="4">
    <source>
        <dbReference type="ARBA" id="ARBA00015132"/>
    </source>
</evidence>
<evidence type="ECO:0000256" key="10">
    <source>
        <dbReference type="PIRSR" id="PIRSR500134-3"/>
    </source>
</evidence>
<dbReference type="PANTHER" id="PTHR43750:SF3">
    <property type="entry name" value="UDP-GLUCOSE 6-DEHYDROGENASE TUAD"/>
    <property type="match status" value="1"/>
</dbReference>
<dbReference type="PIRSF" id="PIRSF500134">
    <property type="entry name" value="UDPglc_DH_bac"/>
    <property type="match status" value="1"/>
</dbReference>
<dbReference type="SUPFAM" id="SSF48179">
    <property type="entry name" value="6-phosphogluconate dehydrogenase C-terminal domain-like"/>
    <property type="match status" value="1"/>
</dbReference>
<dbReference type="NCBIfam" id="TIGR03026">
    <property type="entry name" value="NDP-sugDHase"/>
    <property type="match status" value="1"/>
</dbReference>
<dbReference type="Gene3D" id="3.40.50.720">
    <property type="entry name" value="NAD(P)-binding Rossmann-like Domain"/>
    <property type="match status" value="2"/>
</dbReference>
<evidence type="ECO:0000256" key="3">
    <source>
        <dbReference type="ARBA" id="ARBA00012954"/>
    </source>
</evidence>
<dbReference type="EMBL" id="JMIU01000001">
    <property type="protein sequence ID" value="KDN96895.1"/>
    <property type="molecule type" value="Genomic_DNA"/>
</dbReference>
<dbReference type="GO" id="GO:0051287">
    <property type="term" value="F:NAD binding"/>
    <property type="evidence" value="ECO:0007669"/>
    <property type="project" value="InterPro"/>
</dbReference>
<comment type="catalytic activity">
    <reaction evidence="7 8">
        <text>UDP-alpha-D-glucose + 2 NAD(+) + H2O = UDP-alpha-D-glucuronate + 2 NADH + 3 H(+)</text>
        <dbReference type="Rhea" id="RHEA:23596"/>
        <dbReference type="ChEBI" id="CHEBI:15377"/>
        <dbReference type="ChEBI" id="CHEBI:15378"/>
        <dbReference type="ChEBI" id="CHEBI:57540"/>
        <dbReference type="ChEBI" id="CHEBI:57945"/>
        <dbReference type="ChEBI" id="CHEBI:58052"/>
        <dbReference type="ChEBI" id="CHEBI:58885"/>
        <dbReference type="EC" id="1.1.1.22"/>
    </reaction>
</comment>
<feature type="binding site" evidence="10">
    <location>
        <position position="35"/>
    </location>
    <ligand>
        <name>NAD(+)</name>
        <dbReference type="ChEBI" id="CHEBI:57540"/>
    </ligand>
</feature>
<dbReference type="InterPro" id="IPR028357">
    <property type="entry name" value="UDPglc_DH_bac"/>
</dbReference>
<dbReference type="SUPFAM" id="SSF52413">
    <property type="entry name" value="UDP-glucose/GDP-mannose dehydrogenase C-terminal domain"/>
    <property type="match status" value="1"/>
</dbReference>
<reference evidence="12 13" key="1">
    <citation type="submission" date="2014-04" db="EMBL/GenBank/DDBJ databases">
        <title>Draft genome sequence of Hydrogenovibrio marinus MH-110, a model organism for aerobic H2 metabolism.</title>
        <authorList>
            <person name="Cha H.J."/>
            <person name="Jo B.H."/>
            <person name="Hwang B.H."/>
        </authorList>
    </citation>
    <scope>NUCLEOTIDE SEQUENCE [LARGE SCALE GENOMIC DNA]</scope>
    <source>
        <strain evidence="12 13">MH-110</strain>
    </source>
</reference>
<dbReference type="SMART" id="SM00984">
    <property type="entry name" value="UDPG_MGDP_dh_C"/>
    <property type="match status" value="1"/>
</dbReference>
<evidence type="ECO:0000256" key="5">
    <source>
        <dbReference type="ARBA" id="ARBA00023002"/>
    </source>
</evidence>
<accession>A0A067A3F1</accession>
<comment type="pathway">
    <text evidence="1">Nucleotide-sugar biosynthesis; UDP-alpha-D-glucuronate biosynthesis; UDP-alpha-D-glucuronate from UDP-alpha-D-glucose: step 1/1.</text>
</comment>
<feature type="binding site" evidence="10">
    <location>
        <position position="114"/>
    </location>
    <ligand>
        <name>NAD(+)</name>
        <dbReference type="ChEBI" id="CHEBI:57540"/>
    </ligand>
</feature>
<evidence type="ECO:0000256" key="8">
    <source>
        <dbReference type="PIRNR" id="PIRNR000124"/>
    </source>
</evidence>
<evidence type="ECO:0000256" key="2">
    <source>
        <dbReference type="ARBA" id="ARBA00006601"/>
    </source>
</evidence>
<dbReference type="Gene3D" id="1.20.5.100">
    <property type="entry name" value="Cytochrome c1, transmembrane anchor, C-terminal"/>
    <property type="match status" value="1"/>
</dbReference>
<evidence type="ECO:0000256" key="7">
    <source>
        <dbReference type="ARBA" id="ARBA00047473"/>
    </source>
</evidence>
<dbReference type="GO" id="GO:0000271">
    <property type="term" value="P:polysaccharide biosynthetic process"/>
    <property type="evidence" value="ECO:0007669"/>
    <property type="project" value="InterPro"/>
</dbReference>
<dbReference type="InterPro" id="IPR036220">
    <property type="entry name" value="UDP-Glc/GDP-Man_DH_C_sf"/>
</dbReference>
<feature type="binding site" evidence="9">
    <location>
        <position position="256"/>
    </location>
    <ligand>
        <name>substrate</name>
    </ligand>
</feature>
<protein>
    <recommendedName>
        <fullName evidence="4 8">UDP-glucose 6-dehydrogenase</fullName>
        <ecNumber evidence="3 8">1.1.1.22</ecNumber>
    </recommendedName>
</protein>
<dbReference type="InterPro" id="IPR017476">
    <property type="entry name" value="UDP-Glc/GDP-Man"/>
</dbReference>
<evidence type="ECO:0000313" key="13">
    <source>
        <dbReference type="Proteomes" id="UP000027341"/>
    </source>
</evidence>
<dbReference type="InterPro" id="IPR001732">
    <property type="entry name" value="UDP-Glc/GDP-Man_DH_N"/>
</dbReference>
<evidence type="ECO:0000256" key="1">
    <source>
        <dbReference type="ARBA" id="ARBA00004701"/>
    </source>
</evidence>
<dbReference type="Pfam" id="PF03721">
    <property type="entry name" value="UDPG_MGDP_dh_N"/>
    <property type="match status" value="1"/>
</dbReference>
<dbReference type="AlphaFoldDB" id="A0A067A3F1"/>
<dbReference type="Pfam" id="PF00984">
    <property type="entry name" value="UDPG_MGDP_dh"/>
    <property type="match status" value="1"/>
</dbReference>
<evidence type="ECO:0000256" key="6">
    <source>
        <dbReference type="ARBA" id="ARBA00023027"/>
    </source>
</evidence>
<dbReference type="InterPro" id="IPR014026">
    <property type="entry name" value="UDP-Glc/GDP-Man_DH_dimer"/>
</dbReference>
<dbReference type="SUPFAM" id="SSF51735">
    <property type="entry name" value="NAD(P)-binding Rossmann-fold domains"/>
    <property type="match status" value="1"/>
</dbReference>
<name>A0A067A3F1_HYDMR</name>
<sequence>MKISVFGCELSGLVTAGALAQTGNEVMALPIGIVKVEDLQNGVLPREEPGLASLIKSQYEEERLFFEADWSLGVEYGDVLFLSMPSWNIRKAEDIVDLISSTAEKDLIVVNQSTFPIGTADRFLQIIQQGFARRGVEAKVAVVSMPEFMSEGSAVKDFTRPDRVVLGGDCQEAIATIRDIMRPFNYTVDQIKVMSTRAAEYTKYAVNALLATRMSLVNELANNAEHFDIDMEQVRQGLGSDGRVGFSYLYPGCGFGGPSFAEDVKTLVGTLESKGYDADLLKTVLSNNESQKEVLFRKAWRYFHNRLQDKTIAIWGLSFKPNTATVDNAPSLKTVEALVAQGAKVVAYDPKGKKAFQRYWGEDRQGVSYVNDMYQALENADALMVLTEWKHFWNPDYERMKSLMAQPVIFDGRNIYDLNVMQSKGFEYFGVGRGQFI</sequence>
<dbReference type="GO" id="GO:0003979">
    <property type="term" value="F:UDP-glucose 6-dehydrogenase activity"/>
    <property type="evidence" value="ECO:0007669"/>
    <property type="project" value="UniProtKB-EC"/>
</dbReference>
<evidence type="ECO:0000313" key="12">
    <source>
        <dbReference type="EMBL" id="KDN96895.1"/>
    </source>
</evidence>
<dbReference type="InterPro" id="IPR014027">
    <property type="entry name" value="UDP-Glc/GDP-Man_DH_C"/>
</dbReference>
<comment type="caution">
    <text evidence="12">The sequence shown here is derived from an EMBL/GenBank/DDBJ whole genome shotgun (WGS) entry which is preliminary data.</text>
</comment>
<dbReference type="InterPro" id="IPR008927">
    <property type="entry name" value="6-PGluconate_DH-like_C_sf"/>
</dbReference>
<dbReference type="PIRSF" id="PIRSF000124">
    <property type="entry name" value="UDPglc_GDPman_dh"/>
    <property type="match status" value="1"/>
</dbReference>
<gene>
    <name evidence="12" type="ORF">EI16_11720</name>
</gene>
<feature type="binding site" evidence="10">
    <location>
        <position position="151"/>
    </location>
    <ligand>
        <name>NAD(+)</name>
        <dbReference type="ChEBI" id="CHEBI:57540"/>
    </ligand>
</feature>
<comment type="similarity">
    <text evidence="2 8">Belongs to the UDP-glucose/GDP-mannose dehydrogenase family.</text>
</comment>
<feature type="domain" description="UDP-glucose/GDP-mannose dehydrogenase C-terminal" evidence="11">
    <location>
        <begin position="313"/>
        <end position="418"/>
    </location>
</feature>
<dbReference type="RefSeq" id="WP_029908079.1">
    <property type="nucleotide sequence ID" value="NZ_AP020335.1"/>
</dbReference>
<dbReference type="EC" id="1.1.1.22" evidence="3 8"/>
<dbReference type="PANTHER" id="PTHR43750">
    <property type="entry name" value="UDP-GLUCOSE 6-DEHYDROGENASE TUAD"/>
    <property type="match status" value="1"/>
</dbReference>
<feature type="binding site" evidence="9">
    <location>
        <begin position="248"/>
        <end position="252"/>
    </location>
    <ligand>
        <name>substrate</name>
    </ligand>
</feature>
<keyword evidence="13" id="KW-1185">Reference proteome</keyword>
<dbReference type="GO" id="GO:0006065">
    <property type="term" value="P:UDP-glucuronate biosynthetic process"/>
    <property type="evidence" value="ECO:0007669"/>
    <property type="project" value="UniProtKB-UniPathway"/>
</dbReference>
<feature type="binding site" evidence="9">
    <location>
        <begin position="148"/>
        <end position="151"/>
    </location>
    <ligand>
        <name>substrate</name>
    </ligand>
</feature>
<dbReference type="Pfam" id="PF03720">
    <property type="entry name" value="UDPG_MGDP_dh_C"/>
    <property type="match status" value="1"/>
</dbReference>
<feature type="binding site" evidence="9">
    <location>
        <position position="320"/>
    </location>
    <ligand>
        <name>substrate</name>
    </ligand>
</feature>
<organism evidence="12 13">
    <name type="scientific">Hydrogenovibrio marinus</name>
    <dbReference type="NCBI Taxonomy" id="28885"/>
    <lineage>
        <taxon>Bacteria</taxon>
        <taxon>Pseudomonadati</taxon>
        <taxon>Pseudomonadota</taxon>
        <taxon>Gammaproteobacteria</taxon>
        <taxon>Thiotrichales</taxon>
        <taxon>Piscirickettsiaceae</taxon>
        <taxon>Hydrogenovibrio</taxon>
    </lineage>
</organism>
<dbReference type="UniPathway" id="UPA00038">
    <property type="reaction ID" value="UER00491"/>
</dbReference>
<feature type="binding site" evidence="9">
    <location>
        <position position="203"/>
    </location>
    <ligand>
        <name>substrate</name>
    </ligand>
</feature>
<evidence type="ECO:0000259" key="11">
    <source>
        <dbReference type="SMART" id="SM00984"/>
    </source>
</evidence>
<dbReference type="STRING" id="28885.EI16_11720"/>
<dbReference type="Proteomes" id="UP000027341">
    <property type="component" value="Unassembled WGS sequence"/>
</dbReference>
<dbReference type="InterPro" id="IPR036291">
    <property type="entry name" value="NAD(P)-bd_dom_sf"/>
</dbReference>